<dbReference type="PANTHER" id="PTHR31813">
    <property type="entry name" value="PROLINE-RICH PROTEIN 23B"/>
    <property type="match status" value="1"/>
</dbReference>
<dbReference type="InterPro" id="IPR018903">
    <property type="entry name" value="PRR23"/>
</dbReference>
<dbReference type="AlphaFoldDB" id="G3GSW0"/>
<dbReference type="eggNOG" id="ENOG502RU0G">
    <property type="taxonomic scope" value="Eukaryota"/>
</dbReference>
<organism evidence="3 4">
    <name type="scientific">Cricetulus griseus</name>
    <name type="common">Chinese hamster</name>
    <name type="synonym">Cricetulus barabensis griseus</name>
    <dbReference type="NCBI Taxonomy" id="10029"/>
    <lineage>
        <taxon>Eukaryota</taxon>
        <taxon>Metazoa</taxon>
        <taxon>Chordata</taxon>
        <taxon>Craniata</taxon>
        <taxon>Vertebrata</taxon>
        <taxon>Euteleostomi</taxon>
        <taxon>Mammalia</taxon>
        <taxon>Eutheria</taxon>
        <taxon>Euarchontoglires</taxon>
        <taxon>Glires</taxon>
        <taxon>Rodentia</taxon>
        <taxon>Myomorpha</taxon>
        <taxon>Muroidea</taxon>
        <taxon>Cricetidae</taxon>
        <taxon>Cricetinae</taxon>
        <taxon>Cricetulus</taxon>
    </lineage>
</organism>
<feature type="region of interest" description="Disordered" evidence="2">
    <location>
        <begin position="463"/>
        <end position="506"/>
    </location>
</feature>
<feature type="region of interest" description="Disordered" evidence="2">
    <location>
        <begin position="175"/>
        <end position="209"/>
    </location>
</feature>
<feature type="compositionally biased region" description="Pro residues" evidence="2">
    <location>
        <begin position="469"/>
        <end position="483"/>
    </location>
</feature>
<evidence type="ECO:0000256" key="1">
    <source>
        <dbReference type="ARBA" id="ARBA00009113"/>
    </source>
</evidence>
<dbReference type="Proteomes" id="UP000001075">
    <property type="component" value="Unassembled WGS sequence"/>
</dbReference>
<accession>G3GSW0</accession>
<feature type="compositionally biased region" description="Pro residues" evidence="2">
    <location>
        <begin position="388"/>
        <end position="400"/>
    </location>
</feature>
<sequence length="707" mass="76983">MQHMRPRSPSPEPAPCWVPQPHGPSSAKRRRFHEPARNEPPAPPDVEVPAPAASEEHISVVVLADGCAMQVQLEGLDLLLEPQPTSVTQVELPGHTLILVPEGLPLSALLGQPEISSTSPQEAALLQTPQDQLVLLPAEFILEISYQEDACDEDQNSGFMSPWIGAPPAHCASSPCHLDNMQQKRPRSPSPDRAPCWAPQPQGPSSAKRLRIQDPSQNESPALPNLEAPTPAASEEIISMMVLLDMLLEPQPTSVKQVELPGFTLILGPEGLPLSALLEQPEISSTSPEKDALLQKPQDQLVLPAEFSLEISYQEDACDEDQNSGFMTPWIGAPPGEASELFSSTKKMPSPWTPDYNLEPQLPVLSSNAARNIWELDSYLLGSFPTSPLQPLPPSPPPSPQGQRPAQSPWDLCKSGGDCSMNELPRSNPEAPQVKGFQKPRCVPFCSLQAPCASSACHFHNMQQKRPRSPSPEPAPCKAPQPQGPSSAKRRRLHEPARNEPPMPTNLEAITPAASEEIISMVVLLDLVLESHPTSVKQVELHGFTLILVPEDLPLSAPLGQPEISSTRPQEDALLQTPQDQLVVLPTEFSLEISYQEDACDEDQNSGFMIPWIGAPPGEASELFSSTKRMSSPWTPDYNLEPQLPVLSSNAARNIWELDSYLLGPFPTSPLQPLPPSPPPSPQEQRPARPAGPSPALCKAKRRLFYE</sequence>
<evidence type="ECO:0000313" key="4">
    <source>
        <dbReference type="Proteomes" id="UP000001075"/>
    </source>
</evidence>
<reference evidence="4" key="1">
    <citation type="journal article" date="2011" name="Nat. Biotechnol.">
        <title>The genomic sequence of the Chinese hamster ovary (CHO)-K1 cell line.</title>
        <authorList>
            <person name="Xu X."/>
            <person name="Nagarajan H."/>
            <person name="Lewis N.E."/>
            <person name="Pan S."/>
            <person name="Cai Z."/>
            <person name="Liu X."/>
            <person name="Chen W."/>
            <person name="Xie M."/>
            <person name="Wang W."/>
            <person name="Hammond S."/>
            <person name="Andersen M.R."/>
            <person name="Neff N."/>
            <person name="Passarelli B."/>
            <person name="Koh W."/>
            <person name="Fan H.C."/>
            <person name="Wang J."/>
            <person name="Gui Y."/>
            <person name="Lee K.H."/>
            <person name="Betenbaugh M.J."/>
            <person name="Quake S.R."/>
            <person name="Famili I."/>
            <person name="Palsson B.O."/>
            <person name="Wang J."/>
        </authorList>
    </citation>
    <scope>NUCLEOTIDE SEQUENCE [LARGE SCALE GENOMIC DNA]</scope>
    <source>
        <strain evidence="4">CHO K1 cell line</strain>
    </source>
</reference>
<comment type="similarity">
    <text evidence="1">Belongs to the PRR23 family.</text>
</comment>
<feature type="compositionally biased region" description="Pro residues" evidence="2">
    <location>
        <begin position="8"/>
        <end position="22"/>
    </location>
</feature>
<dbReference type="GlyGen" id="G3GSW0">
    <property type="glycosylation" value="2 sites"/>
</dbReference>
<evidence type="ECO:0000313" key="3">
    <source>
        <dbReference type="EMBL" id="EGW00464.1"/>
    </source>
</evidence>
<gene>
    <name evidence="3" type="ORF">I79_000732</name>
</gene>
<evidence type="ECO:0000256" key="2">
    <source>
        <dbReference type="SAM" id="MobiDB-lite"/>
    </source>
</evidence>
<dbReference type="InParanoid" id="G3GSW0"/>
<feature type="region of interest" description="Disordered" evidence="2">
    <location>
        <begin position="385"/>
        <end position="434"/>
    </location>
</feature>
<dbReference type="Pfam" id="PF10630">
    <property type="entry name" value="DUF2476"/>
    <property type="match status" value="3"/>
</dbReference>
<feature type="region of interest" description="Disordered" evidence="2">
    <location>
        <begin position="667"/>
        <end position="696"/>
    </location>
</feature>
<name>G3GSW0_CRIGR</name>
<feature type="compositionally biased region" description="Pro residues" evidence="2">
    <location>
        <begin position="667"/>
        <end position="682"/>
    </location>
</feature>
<dbReference type="EMBL" id="JH000015">
    <property type="protein sequence ID" value="EGW00464.1"/>
    <property type="molecule type" value="Genomic_DNA"/>
</dbReference>
<protein>
    <submittedName>
        <fullName evidence="3">Proline-rich protein 23</fullName>
    </submittedName>
</protein>
<feature type="region of interest" description="Disordered" evidence="2">
    <location>
        <begin position="1"/>
        <end position="49"/>
    </location>
</feature>
<proteinExistence type="inferred from homology"/>
<dbReference type="PANTHER" id="PTHR31813:SF4">
    <property type="entry name" value="PROLINE-RICH PROTEIN 23A"/>
    <property type="match status" value="1"/>
</dbReference>